<evidence type="ECO:0000256" key="7">
    <source>
        <dbReference type="ARBA" id="ARBA00023125"/>
    </source>
</evidence>
<dbReference type="GO" id="GO:0005516">
    <property type="term" value="F:calmodulin binding"/>
    <property type="evidence" value="ECO:0007669"/>
    <property type="project" value="UniProtKB-KW"/>
</dbReference>
<evidence type="ECO:0000256" key="13">
    <source>
        <dbReference type="PROSITE-ProRule" id="PRU00267"/>
    </source>
</evidence>
<dbReference type="PROSITE" id="PS50118">
    <property type="entry name" value="HMG_BOX_2"/>
    <property type="match status" value="1"/>
</dbReference>
<accession>A0AAW2EH52</accession>
<sequence>MFSPHLHSMYYSLSNKITSDAADDASDTGQRASMQQEEHIKRPMNAFMVWAREKRKEISLVHPKMHNSEISKMLGSMWKNLTDKDKVPFVERAKNLRNQHMKDYPNYKYRPRRKAKTAAADQSMCMTRPCTTFPLSTMYGASLVNSPAMSHAMTYHPYHRTVQFKPNPGVPSSISSAVLADGNNNAPLDASYQFYTMSSTVGNPTTLTQCHLNSLFQTNSHTLGTNSLHSQLMFSPTSGSAINRFVNPYDTNDSQAISLSMPSTGPLTPSTLDPDWHHRYDTVKNS</sequence>
<dbReference type="PANTHER" id="PTHR10270:SF161">
    <property type="entry name" value="SEX-DETERMINING REGION Y PROTEIN"/>
    <property type="match status" value="1"/>
</dbReference>
<proteinExistence type="inferred from homology"/>
<feature type="domain" description="HMG box" evidence="14">
    <location>
        <begin position="40"/>
        <end position="108"/>
    </location>
</feature>
<evidence type="ECO:0000256" key="10">
    <source>
        <dbReference type="ARBA" id="ARBA00023242"/>
    </source>
</evidence>
<evidence type="ECO:0000259" key="14">
    <source>
        <dbReference type="PROSITE" id="PS50118"/>
    </source>
</evidence>
<dbReference type="EMBL" id="JADYXP020000024">
    <property type="protein sequence ID" value="KAL0101639.1"/>
    <property type="molecule type" value="Genomic_DNA"/>
</dbReference>
<dbReference type="Proteomes" id="UP001430953">
    <property type="component" value="Unassembled WGS sequence"/>
</dbReference>
<dbReference type="GO" id="GO:0001228">
    <property type="term" value="F:DNA-binding transcription activator activity, RNA polymerase II-specific"/>
    <property type="evidence" value="ECO:0007669"/>
    <property type="project" value="TreeGrafter"/>
</dbReference>
<dbReference type="GO" id="GO:0030154">
    <property type="term" value="P:cell differentiation"/>
    <property type="evidence" value="ECO:0007669"/>
    <property type="project" value="UniProtKB-KW"/>
</dbReference>
<keyword evidence="16" id="KW-1185">Reference proteome</keyword>
<reference evidence="15 16" key="1">
    <citation type="submission" date="2023-03" db="EMBL/GenBank/DDBJ databases">
        <title>High recombination rates correlate with genetic variation in Cardiocondyla obscurior ants.</title>
        <authorList>
            <person name="Errbii M."/>
        </authorList>
    </citation>
    <scope>NUCLEOTIDE SEQUENCE [LARGE SCALE GENOMIC DNA]</scope>
    <source>
        <strain evidence="15">Alpha-2009</strain>
        <tissue evidence="15">Whole body</tissue>
    </source>
</reference>
<dbReference type="InterPro" id="IPR036910">
    <property type="entry name" value="HMG_box_dom_sf"/>
</dbReference>
<dbReference type="FunFam" id="1.10.30.10:FF:000002">
    <property type="entry name" value="transcription factor Sox-2"/>
    <property type="match status" value="1"/>
</dbReference>
<evidence type="ECO:0000256" key="1">
    <source>
        <dbReference type="ARBA" id="ARBA00004324"/>
    </source>
</evidence>
<evidence type="ECO:0000256" key="3">
    <source>
        <dbReference type="ARBA" id="ARBA00019052"/>
    </source>
</evidence>
<dbReference type="InterPro" id="IPR050140">
    <property type="entry name" value="SRY-related_HMG-box_TF-like"/>
</dbReference>
<dbReference type="AlphaFoldDB" id="A0AAW2EH52"/>
<dbReference type="SUPFAM" id="SSF47095">
    <property type="entry name" value="HMG-box"/>
    <property type="match status" value="1"/>
</dbReference>
<comment type="similarity">
    <text evidence="2">Belongs to the SRY family.</text>
</comment>
<evidence type="ECO:0000313" key="16">
    <source>
        <dbReference type="Proteomes" id="UP001430953"/>
    </source>
</evidence>
<comment type="function">
    <text evidence="12">Transcriptional regulator that controls a genetic switch in male development. It is necessary and sufficient for initiating male sex determination by directing the development of supporting cell precursors (pre-Sertoli cells) as Sertoli rather than granulosa cells. Involved in different aspects of gene regulation including promoter activation or repression. Binds to the DNA consensus sequence 5'-[AT]AACAA[AT]-3'. SRY HMG box recognizes DNA by partial intercalation in the minor groove and promotes DNA bending. Also involved in pre-mRNA splicing. In male adult brain involved in the maintenance of motor functions of dopaminergic neurons.</text>
</comment>
<gene>
    <name evidence="15" type="ORF">PUN28_019054</name>
</gene>
<dbReference type="SMART" id="SM00398">
    <property type="entry name" value="HMG"/>
    <property type="match status" value="1"/>
</dbReference>
<evidence type="ECO:0000256" key="9">
    <source>
        <dbReference type="ARBA" id="ARBA00023163"/>
    </source>
</evidence>
<protein>
    <recommendedName>
        <fullName evidence="3">Sex-determining region Y protein</fullName>
    </recommendedName>
    <alternativeName>
        <fullName evidence="11">Testis-determining factor</fullName>
    </alternativeName>
</protein>
<keyword evidence="10 13" id="KW-0539">Nucleus</keyword>
<dbReference type="Pfam" id="PF00505">
    <property type="entry name" value="HMG_box"/>
    <property type="match status" value="1"/>
</dbReference>
<keyword evidence="4" id="KW-0221">Differentiation</keyword>
<dbReference type="GO" id="GO:0007548">
    <property type="term" value="P:sex differentiation"/>
    <property type="evidence" value="ECO:0007669"/>
    <property type="project" value="UniProtKB-KW"/>
</dbReference>
<dbReference type="GO" id="GO:0016607">
    <property type="term" value="C:nuclear speck"/>
    <property type="evidence" value="ECO:0007669"/>
    <property type="project" value="UniProtKB-SubCell"/>
</dbReference>
<keyword evidence="8" id="KW-0010">Activator</keyword>
<organism evidence="15 16">
    <name type="scientific">Cardiocondyla obscurior</name>
    <dbReference type="NCBI Taxonomy" id="286306"/>
    <lineage>
        <taxon>Eukaryota</taxon>
        <taxon>Metazoa</taxon>
        <taxon>Ecdysozoa</taxon>
        <taxon>Arthropoda</taxon>
        <taxon>Hexapoda</taxon>
        <taxon>Insecta</taxon>
        <taxon>Pterygota</taxon>
        <taxon>Neoptera</taxon>
        <taxon>Endopterygota</taxon>
        <taxon>Hymenoptera</taxon>
        <taxon>Apocrita</taxon>
        <taxon>Aculeata</taxon>
        <taxon>Formicoidea</taxon>
        <taxon>Formicidae</taxon>
        <taxon>Myrmicinae</taxon>
        <taxon>Cardiocondyla</taxon>
    </lineage>
</organism>
<keyword evidence="5" id="KW-0112">Calmodulin-binding</keyword>
<dbReference type="Gene3D" id="1.10.30.10">
    <property type="entry name" value="High mobility group box domain"/>
    <property type="match status" value="1"/>
</dbReference>
<keyword evidence="7 13" id="KW-0238">DNA-binding</keyword>
<keyword evidence="6" id="KW-0726">Sexual differentiation</keyword>
<evidence type="ECO:0000256" key="11">
    <source>
        <dbReference type="ARBA" id="ARBA00032498"/>
    </source>
</evidence>
<dbReference type="CDD" id="cd22028">
    <property type="entry name" value="HMG-box_SoxA_SoxB_SoxG"/>
    <property type="match status" value="1"/>
</dbReference>
<evidence type="ECO:0000256" key="12">
    <source>
        <dbReference type="ARBA" id="ARBA00045821"/>
    </source>
</evidence>
<evidence type="ECO:0000256" key="8">
    <source>
        <dbReference type="ARBA" id="ARBA00023159"/>
    </source>
</evidence>
<comment type="caution">
    <text evidence="15">The sequence shown here is derived from an EMBL/GenBank/DDBJ whole genome shotgun (WGS) entry which is preliminary data.</text>
</comment>
<comment type="subcellular location">
    <subcellularLocation>
        <location evidence="1">Nucleus speckle</location>
    </subcellularLocation>
</comment>
<feature type="DNA-binding region" description="HMG box" evidence="13">
    <location>
        <begin position="40"/>
        <end position="108"/>
    </location>
</feature>
<evidence type="ECO:0000313" key="15">
    <source>
        <dbReference type="EMBL" id="KAL0101639.1"/>
    </source>
</evidence>
<evidence type="ECO:0000256" key="5">
    <source>
        <dbReference type="ARBA" id="ARBA00022860"/>
    </source>
</evidence>
<keyword evidence="9" id="KW-0804">Transcription</keyword>
<name>A0AAW2EH52_9HYME</name>
<dbReference type="PRINTS" id="PR00886">
    <property type="entry name" value="HIGHMOBLTY12"/>
</dbReference>
<evidence type="ECO:0000256" key="2">
    <source>
        <dbReference type="ARBA" id="ARBA00005998"/>
    </source>
</evidence>
<evidence type="ECO:0000256" key="4">
    <source>
        <dbReference type="ARBA" id="ARBA00022782"/>
    </source>
</evidence>
<dbReference type="InterPro" id="IPR009071">
    <property type="entry name" value="HMG_box_dom"/>
</dbReference>
<evidence type="ECO:0000256" key="6">
    <source>
        <dbReference type="ARBA" id="ARBA00022928"/>
    </source>
</evidence>
<dbReference type="GO" id="GO:0000978">
    <property type="term" value="F:RNA polymerase II cis-regulatory region sequence-specific DNA binding"/>
    <property type="evidence" value="ECO:0007669"/>
    <property type="project" value="TreeGrafter"/>
</dbReference>
<dbReference type="PANTHER" id="PTHR10270">
    <property type="entry name" value="SOX TRANSCRIPTION FACTOR"/>
    <property type="match status" value="1"/>
</dbReference>